<dbReference type="EMBL" id="OCMU01000001">
    <property type="protein sequence ID" value="SOD19109.1"/>
    <property type="molecule type" value="Genomic_DNA"/>
</dbReference>
<evidence type="ECO:0000313" key="2">
    <source>
        <dbReference type="Proteomes" id="UP000219335"/>
    </source>
</evidence>
<name>A0A286AB33_9PROT</name>
<proteinExistence type="predicted"/>
<reference evidence="1 2" key="1">
    <citation type="submission" date="2017-09" db="EMBL/GenBank/DDBJ databases">
        <authorList>
            <person name="Ehlers B."/>
            <person name="Leendertz F.H."/>
        </authorList>
    </citation>
    <scope>NUCLEOTIDE SEQUENCE [LARGE SCALE GENOMIC DNA]</scope>
    <source>
        <strain evidence="1 2">Nm42</strain>
    </source>
</reference>
<dbReference type="AlphaFoldDB" id="A0A286AB33"/>
<gene>
    <name evidence="1" type="ORF">SAMN06297164_2069</name>
</gene>
<organism evidence="1 2">
    <name type="scientific">Nitrosomonas ureae</name>
    <dbReference type="NCBI Taxonomy" id="44577"/>
    <lineage>
        <taxon>Bacteria</taxon>
        <taxon>Pseudomonadati</taxon>
        <taxon>Pseudomonadota</taxon>
        <taxon>Betaproteobacteria</taxon>
        <taxon>Nitrosomonadales</taxon>
        <taxon>Nitrosomonadaceae</taxon>
        <taxon>Nitrosomonas</taxon>
    </lineage>
</organism>
<dbReference type="Proteomes" id="UP000219335">
    <property type="component" value="Unassembled WGS sequence"/>
</dbReference>
<evidence type="ECO:0000313" key="1">
    <source>
        <dbReference type="EMBL" id="SOD19109.1"/>
    </source>
</evidence>
<protein>
    <submittedName>
        <fullName evidence="1">Uncharacterized protein</fullName>
    </submittedName>
</protein>
<accession>A0A286AB33</accession>
<sequence length="118" mass="13623">MYTMSNYLTQQPTPLVNRTAQSCALDSLRATHSGNGYSKRYAETCTYSTEVHVIFDNQDLIIYISFVPMRIQDSRCFTRLTFEKLIRKHCEDRSKKLVFRSHVGKIMPAIHSSLLQTA</sequence>